<comment type="caution">
    <text evidence="3">The sequence shown here is derived from an EMBL/GenBank/DDBJ whole genome shotgun (WGS) entry which is preliminary data.</text>
</comment>
<dbReference type="GO" id="GO:0035556">
    <property type="term" value="P:intracellular signal transduction"/>
    <property type="evidence" value="ECO:0007669"/>
    <property type="project" value="InterPro"/>
</dbReference>
<organism evidence="3 4">
    <name type="scientific">Virgisporangium aurantiacum</name>
    <dbReference type="NCBI Taxonomy" id="175570"/>
    <lineage>
        <taxon>Bacteria</taxon>
        <taxon>Bacillati</taxon>
        <taxon>Actinomycetota</taxon>
        <taxon>Actinomycetes</taxon>
        <taxon>Micromonosporales</taxon>
        <taxon>Micromonosporaceae</taxon>
        <taxon>Virgisporangium</taxon>
    </lineage>
</organism>
<dbReference type="RefSeq" id="WP_239152963.1">
    <property type="nucleotide sequence ID" value="NZ_BOPG01000112.1"/>
</dbReference>
<dbReference type="Pfam" id="PF01547">
    <property type="entry name" value="SBP_bac_1"/>
    <property type="match status" value="1"/>
</dbReference>
<sequence length="438" mass="45908">MPTSAHRRRAGLAIVGAVTALMVAACSGTSDGPAKPTDVSKDLTTDKVTLTLAYTDDPPTQALIDAFEAEHPNITITGQQTPFSDYVKSIKLSMASSSPPDIAEYNPGAMRSLVPAGLIYDLTPYEKLYGWSDGFPASSLEVLRSNAEAKEYGTGGLYAVPGALSVLGVYYNKSLTRGAGVTAPPATFADFEKQLGQVKASTTPFSVGGLQVGGFHVWNALIDVLGDEQAYRNWVYGKPGATIKTDAARNASQKIIDWVTAGYLPAAANATADSDAQANFTAGKSAYLVTGNWAASAIEKAMGDNVGFFLMPKAAAGDSTVASGASVAYSISSKTKHPNEAAAFLDFMRSSKAATVQFDSGFMPVDAKAQVNATGVKADIATAFKAVVADNGIVPFPDFASPNMIDRLTTGVQGLLSKQMTPDQFLTSLQESWTQHHA</sequence>
<dbReference type="Proteomes" id="UP000612585">
    <property type="component" value="Unassembled WGS sequence"/>
</dbReference>
<dbReference type="EMBL" id="BOPG01000112">
    <property type="protein sequence ID" value="GIJ64249.1"/>
    <property type="molecule type" value="Genomic_DNA"/>
</dbReference>
<dbReference type="Gene3D" id="3.40.190.10">
    <property type="entry name" value="Periplasmic binding protein-like II"/>
    <property type="match status" value="2"/>
</dbReference>
<dbReference type="SUPFAM" id="SSF53850">
    <property type="entry name" value="Periplasmic binding protein-like II"/>
    <property type="match status" value="1"/>
</dbReference>
<feature type="domain" description="PI-PLC Y-box" evidence="2">
    <location>
        <begin position="65"/>
        <end position="140"/>
    </location>
</feature>
<dbReference type="GO" id="GO:0006629">
    <property type="term" value="P:lipid metabolic process"/>
    <property type="evidence" value="ECO:0007669"/>
    <property type="project" value="InterPro"/>
</dbReference>
<accession>A0A8J3ZHF7</accession>
<dbReference type="PANTHER" id="PTHR43649">
    <property type="entry name" value="ARABINOSE-BINDING PROTEIN-RELATED"/>
    <property type="match status" value="1"/>
</dbReference>
<feature type="chain" id="PRO_5039048963" evidence="1">
    <location>
        <begin position="26"/>
        <end position="438"/>
    </location>
</feature>
<evidence type="ECO:0000256" key="1">
    <source>
        <dbReference type="SAM" id="SignalP"/>
    </source>
</evidence>
<gene>
    <name evidence="3" type="ORF">Vau01_117650</name>
</gene>
<proteinExistence type="predicted"/>
<evidence type="ECO:0000313" key="3">
    <source>
        <dbReference type="EMBL" id="GIJ64249.1"/>
    </source>
</evidence>
<dbReference type="GO" id="GO:0004435">
    <property type="term" value="F:phosphatidylinositol-4,5-bisphosphate phospholipase C activity"/>
    <property type="evidence" value="ECO:0007669"/>
    <property type="project" value="InterPro"/>
</dbReference>
<feature type="signal peptide" evidence="1">
    <location>
        <begin position="1"/>
        <end position="25"/>
    </location>
</feature>
<name>A0A8J3ZHF7_9ACTN</name>
<keyword evidence="4" id="KW-1185">Reference proteome</keyword>
<keyword evidence="1" id="KW-0732">Signal</keyword>
<dbReference type="InterPro" id="IPR050490">
    <property type="entry name" value="Bact_solute-bd_prot1"/>
</dbReference>
<dbReference type="InterPro" id="IPR006059">
    <property type="entry name" value="SBP"/>
</dbReference>
<evidence type="ECO:0000259" key="2">
    <source>
        <dbReference type="PROSITE" id="PS50008"/>
    </source>
</evidence>
<dbReference type="AlphaFoldDB" id="A0A8J3ZHF7"/>
<reference evidence="3" key="1">
    <citation type="submission" date="2021-01" db="EMBL/GenBank/DDBJ databases">
        <title>Whole genome shotgun sequence of Virgisporangium aurantiacum NBRC 16421.</title>
        <authorList>
            <person name="Komaki H."/>
            <person name="Tamura T."/>
        </authorList>
    </citation>
    <scope>NUCLEOTIDE SEQUENCE</scope>
    <source>
        <strain evidence="3">NBRC 16421</strain>
    </source>
</reference>
<dbReference type="PROSITE" id="PS51257">
    <property type="entry name" value="PROKAR_LIPOPROTEIN"/>
    <property type="match status" value="1"/>
</dbReference>
<protein>
    <submittedName>
        <fullName evidence="3">Sugar ABC transporter substrate-binding protein</fullName>
    </submittedName>
</protein>
<dbReference type="InterPro" id="IPR001711">
    <property type="entry name" value="PLipase_C_Pinositol-sp_Y"/>
</dbReference>
<dbReference type="PROSITE" id="PS50008">
    <property type="entry name" value="PIPLC_Y_DOMAIN"/>
    <property type="match status" value="1"/>
</dbReference>
<evidence type="ECO:0000313" key="4">
    <source>
        <dbReference type="Proteomes" id="UP000612585"/>
    </source>
</evidence>